<evidence type="ECO:0000259" key="2">
    <source>
        <dbReference type="Pfam" id="PF26215"/>
    </source>
</evidence>
<evidence type="ECO:0000256" key="1">
    <source>
        <dbReference type="SAM" id="MobiDB-lite"/>
    </source>
</evidence>
<feature type="compositionally biased region" description="Basic and acidic residues" evidence="1">
    <location>
        <begin position="57"/>
        <end position="66"/>
    </location>
</feature>
<sequence length="107" mass="11935">MLHFQSFSPIAYKRSVVIGATSRTKRICSSDTVDEELGKLKEVLSANGYPTKFIEANMRRERKKTEPPTPPETEMLPTCGKKRKPPSARPFLTPVSSSSSSRVDYTA</sequence>
<organism evidence="3 4">
    <name type="scientific">Cichlidogyrus casuarinus</name>
    <dbReference type="NCBI Taxonomy" id="1844966"/>
    <lineage>
        <taxon>Eukaryota</taxon>
        <taxon>Metazoa</taxon>
        <taxon>Spiralia</taxon>
        <taxon>Lophotrochozoa</taxon>
        <taxon>Platyhelminthes</taxon>
        <taxon>Monogenea</taxon>
        <taxon>Monopisthocotylea</taxon>
        <taxon>Dactylogyridea</taxon>
        <taxon>Ancyrocephalidae</taxon>
        <taxon>Cichlidogyrus</taxon>
    </lineage>
</organism>
<dbReference type="Pfam" id="PF26215">
    <property type="entry name" value="HTH_animal"/>
    <property type="match status" value="1"/>
</dbReference>
<gene>
    <name evidence="3" type="primary">FUT8_1</name>
    <name evidence="3" type="ORF">Ciccas_009962</name>
</gene>
<evidence type="ECO:0000313" key="3">
    <source>
        <dbReference type="EMBL" id="KAL3311457.1"/>
    </source>
</evidence>
<proteinExistence type="predicted"/>
<feature type="region of interest" description="Disordered" evidence="1">
    <location>
        <begin position="54"/>
        <end position="107"/>
    </location>
</feature>
<reference evidence="3 4" key="1">
    <citation type="submission" date="2024-11" db="EMBL/GenBank/DDBJ databases">
        <title>Adaptive evolution of stress response genes in parasites aligns with host niche diversity.</title>
        <authorList>
            <person name="Hahn C."/>
            <person name="Resl P."/>
        </authorList>
    </citation>
    <scope>NUCLEOTIDE SEQUENCE [LARGE SCALE GENOMIC DNA]</scope>
    <source>
        <strain evidence="3">EGGRZ-B1_66</strain>
        <tissue evidence="3">Body</tissue>
    </source>
</reference>
<accession>A0ABD2PXD6</accession>
<evidence type="ECO:0000313" key="4">
    <source>
        <dbReference type="Proteomes" id="UP001626550"/>
    </source>
</evidence>
<dbReference type="Proteomes" id="UP001626550">
    <property type="component" value="Unassembled WGS sequence"/>
</dbReference>
<dbReference type="AlphaFoldDB" id="A0ABD2PXD6"/>
<protein>
    <submittedName>
        <fullName evidence="3">Alpha-(1,6)-fucosyltransferase</fullName>
    </submittedName>
</protein>
<feature type="domain" description="Helix-turn-helix" evidence="2">
    <location>
        <begin position="1"/>
        <end position="58"/>
    </location>
</feature>
<dbReference type="InterPro" id="IPR058912">
    <property type="entry name" value="HTH_animal"/>
</dbReference>
<comment type="caution">
    <text evidence="3">The sequence shown here is derived from an EMBL/GenBank/DDBJ whole genome shotgun (WGS) entry which is preliminary data.</text>
</comment>
<name>A0ABD2PXD6_9PLAT</name>
<dbReference type="EMBL" id="JBJKFK010002215">
    <property type="protein sequence ID" value="KAL3311457.1"/>
    <property type="molecule type" value="Genomic_DNA"/>
</dbReference>
<keyword evidence="4" id="KW-1185">Reference proteome</keyword>